<keyword evidence="1" id="KW-0540">Nuclease</keyword>
<comment type="caution">
    <text evidence="1">The sequence shown here is derived from an EMBL/GenBank/DDBJ whole genome shotgun (WGS) entry which is preliminary data.</text>
</comment>
<keyword evidence="2" id="KW-1185">Reference proteome</keyword>
<organism evidence="1 2">
    <name type="scientific">Holotrichia oblita</name>
    <name type="common">Chafer beetle</name>
    <dbReference type="NCBI Taxonomy" id="644536"/>
    <lineage>
        <taxon>Eukaryota</taxon>
        <taxon>Metazoa</taxon>
        <taxon>Ecdysozoa</taxon>
        <taxon>Arthropoda</taxon>
        <taxon>Hexapoda</taxon>
        <taxon>Insecta</taxon>
        <taxon>Pterygota</taxon>
        <taxon>Neoptera</taxon>
        <taxon>Endopterygota</taxon>
        <taxon>Coleoptera</taxon>
        <taxon>Polyphaga</taxon>
        <taxon>Scarabaeiformia</taxon>
        <taxon>Scarabaeidae</taxon>
        <taxon>Melolonthinae</taxon>
        <taxon>Holotrichia</taxon>
    </lineage>
</organism>
<evidence type="ECO:0000313" key="1">
    <source>
        <dbReference type="EMBL" id="KAI4454141.1"/>
    </source>
</evidence>
<name>A0ACB9SL31_HOLOL</name>
<dbReference type="EMBL" id="CM043024">
    <property type="protein sequence ID" value="KAI4454141.1"/>
    <property type="molecule type" value="Genomic_DNA"/>
</dbReference>
<accession>A0ACB9SL31</accession>
<gene>
    <name evidence="1" type="ORF">MML48_10g00000196</name>
</gene>
<sequence>MTTNLAEQYNSIVCKFIGGKRINLSQKGTYKTRCEVAAVSFNSGPEYRRLVYKEMVKKSPEGHTKKYIEKLKRIRSQSQRSCKRKLFKMKRAAPPDEHYGTENVVLIPDCSEEEYSKKEKEFLVALKKTPEEIQRIEEQTRGQANNPLWYKERCHRITASNFKDICSMKKNTSCVNKVKHLLHNSFQGNISTRYGRRNERRALHEFQEAHNLIVEPCGLFIDEEHYMLGATPDGLVGTDACVEIKCPANAADMHPKDAILQKKIKYAELRNAGDLHLKRIHSYYYQIQGQLHITNRKLCYFIIWTPLGMLIEKIYRDDDFWNTKIVTQLREFYFKCLLPEIIDPRSTRGREIRNPPR</sequence>
<keyword evidence="1" id="KW-0378">Hydrolase</keyword>
<reference evidence="1" key="1">
    <citation type="submission" date="2022-04" db="EMBL/GenBank/DDBJ databases">
        <title>Chromosome-scale genome assembly of Holotrichia oblita Faldermann.</title>
        <authorList>
            <person name="Rongchong L."/>
        </authorList>
    </citation>
    <scope>NUCLEOTIDE SEQUENCE</scope>
    <source>
        <strain evidence="1">81SQS9</strain>
    </source>
</reference>
<evidence type="ECO:0000313" key="2">
    <source>
        <dbReference type="Proteomes" id="UP001056778"/>
    </source>
</evidence>
<keyword evidence="1" id="KW-0269">Exonuclease</keyword>
<protein>
    <submittedName>
        <fullName evidence="1">Exonuclease phage-type/recb c-terminal domain-containing protein</fullName>
    </submittedName>
</protein>
<dbReference type="Proteomes" id="UP001056778">
    <property type="component" value="Chromosome 10"/>
</dbReference>
<proteinExistence type="predicted"/>